<dbReference type="Proteomes" id="UP000290815">
    <property type="component" value="Chromosome"/>
</dbReference>
<dbReference type="InterPro" id="IPR036736">
    <property type="entry name" value="ACP-like_sf"/>
</dbReference>
<dbReference type="PROSITE" id="PS50075">
    <property type="entry name" value="CARRIER"/>
    <property type="match status" value="1"/>
</dbReference>
<evidence type="ECO:0000313" key="9">
    <source>
        <dbReference type="Proteomes" id="UP000290815"/>
    </source>
</evidence>
<evidence type="ECO:0000256" key="1">
    <source>
        <dbReference type="ARBA" id="ARBA00022450"/>
    </source>
</evidence>
<evidence type="ECO:0000256" key="3">
    <source>
        <dbReference type="ARBA" id="ARBA00022553"/>
    </source>
</evidence>
<accession>A0A449AVI0</accession>
<dbReference type="KEGG" id="mgly:NCTC10194_00507"/>
<dbReference type="RefSeq" id="WP_027333733.1">
    <property type="nucleotide sequence ID" value="NZ_LR215024.1"/>
</dbReference>
<keyword evidence="2" id="KW-0444">Lipid biosynthesis</keyword>
<dbReference type="EMBL" id="LR215024">
    <property type="protein sequence ID" value="VEU70599.1"/>
    <property type="molecule type" value="Genomic_DNA"/>
</dbReference>
<dbReference type="GO" id="GO:0000036">
    <property type="term" value="F:acyl carrier activity"/>
    <property type="evidence" value="ECO:0007669"/>
    <property type="project" value="TreeGrafter"/>
</dbReference>
<dbReference type="Gene3D" id="1.10.1200.10">
    <property type="entry name" value="ACP-like"/>
    <property type="match status" value="1"/>
</dbReference>
<keyword evidence="9" id="KW-1185">Reference proteome</keyword>
<evidence type="ECO:0000259" key="7">
    <source>
        <dbReference type="PROSITE" id="PS50075"/>
    </source>
</evidence>
<keyword evidence="4" id="KW-0276">Fatty acid metabolism</keyword>
<name>A0A449AVI0_9BACT</name>
<dbReference type="Pfam" id="PF00550">
    <property type="entry name" value="PP-binding"/>
    <property type="match status" value="1"/>
</dbReference>
<dbReference type="PANTHER" id="PTHR20863">
    <property type="entry name" value="ACYL CARRIER PROTEIN"/>
    <property type="match status" value="1"/>
</dbReference>
<dbReference type="PANTHER" id="PTHR20863:SF76">
    <property type="entry name" value="CARRIER DOMAIN-CONTAINING PROTEIN"/>
    <property type="match status" value="1"/>
</dbReference>
<organism evidence="8 9">
    <name type="scientific">Mycoplasmopsis glycophila</name>
    <dbReference type="NCBI Taxonomy" id="171285"/>
    <lineage>
        <taxon>Bacteria</taxon>
        <taxon>Bacillati</taxon>
        <taxon>Mycoplasmatota</taxon>
        <taxon>Mycoplasmoidales</taxon>
        <taxon>Metamycoplasmataceae</taxon>
        <taxon>Mycoplasmopsis</taxon>
    </lineage>
</organism>
<reference evidence="8 9" key="1">
    <citation type="submission" date="2019-01" db="EMBL/GenBank/DDBJ databases">
        <authorList>
            <consortium name="Pathogen Informatics"/>
        </authorList>
    </citation>
    <scope>NUCLEOTIDE SEQUENCE [LARGE SCALE GENOMIC DNA]</scope>
    <source>
        <strain evidence="8 9">NCTC10194</strain>
    </source>
</reference>
<feature type="domain" description="Carrier" evidence="7">
    <location>
        <begin position="1"/>
        <end position="72"/>
    </location>
</feature>
<evidence type="ECO:0000256" key="4">
    <source>
        <dbReference type="ARBA" id="ARBA00022832"/>
    </source>
</evidence>
<evidence type="ECO:0000256" key="2">
    <source>
        <dbReference type="ARBA" id="ARBA00022516"/>
    </source>
</evidence>
<dbReference type="SUPFAM" id="SSF47336">
    <property type="entry name" value="ACP-like"/>
    <property type="match status" value="1"/>
</dbReference>
<dbReference type="AlphaFoldDB" id="A0A449AVI0"/>
<gene>
    <name evidence="8" type="primary">acpP</name>
    <name evidence="8" type="ORF">NCTC10194_00507</name>
</gene>
<dbReference type="InterPro" id="IPR009081">
    <property type="entry name" value="PP-bd_ACP"/>
</dbReference>
<evidence type="ECO:0000313" key="8">
    <source>
        <dbReference type="EMBL" id="VEU70599.1"/>
    </source>
</evidence>
<keyword evidence="5" id="KW-0443">Lipid metabolism</keyword>
<keyword evidence="3" id="KW-0597">Phosphoprotein</keyword>
<dbReference type="PROSITE" id="PS00012">
    <property type="entry name" value="PHOSPHOPANTETHEINE"/>
    <property type="match status" value="1"/>
</dbReference>
<keyword evidence="6" id="KW-0275">Fatty acid biosynthesis</keyword>
<dbReference type="GO" id="GO:0000035">
    <property type="term" value="F:acyl binding"/>
    <property type="evidence" value="ECO:0007669"/>
    <property type="project" value="TreeGrafter"/>
</dbReference>
<protein>
    <submittedName>
        <fullName evidence="8">Acyl carrier protein</fullName>
    </submittedName>
</protein>
<dbReference type="InterPro" id="IPR003231">
    <property type="entry name" value="ACP"/>
</dbReference>
<proteinExistence type="predicted"/>
<dbReference type="InterPro" id="IPR006162">
    <property type="entry name" value="Ppantetheine_attach_site"/>
</dbReference>
<keyword evidence="1" id="KW-0596">Phosphopantetheine</keyword>
<evidence type="ECO:0000256" key="6">
    <source>
        <dbReference type="ARBA" id="ARBA00023160"/>
    </source>
</evidence>
<sequence>MNIKETILDALKRVSKKQVKEDDHIVDLGIDSLDLAMLVVHLEEKFSIQISDEEIMNIKTVKDIILLVENQK</sequence>
<evidence type="ECO:0000256" key="5">
    <source>
        <dbReference type="ARBA" id="ARBA00023098"/>
    </source>
</evidence>